<keyword evidence="3" id="KW-1185">Reference proteome</keyword>
<dbReference type="EMBL" id="CAJPDR010000206">
    <property type="protein sequence ID" value="CAF9925688.1"/>
    <property type="molecule type" value="Genomic_DNA"/>
</dbReference>
<feature type="region of interest" description="Disordered" evidence="1">
    <location>
        <begin position="125"/>
        <end position="154"/>
    </location>
</feature>
<gene>
    <name evidence="2" type="ORF">ALECFALPRED_003201</name>
</gene>
<feature type="compositionally biased region" description="Basic and acidic residues" evidence="1">
    <location>
        <begin position="142"/>
        <end position="153"/>
    </location>
</feature>
<reference evidence="2" key="1">
    <citation type="submission" date="2021-03" db="EMBL/GenBank/DDBJ databases">
        <authorList>
            <person name="Tagirdzhanova G."/>
        </authorList>
    </citation>
    <scope>NUCLEOTIDE SEQUENCE</scope>
</reference>
<evidence type="ECO:0000256" key="1">
    <source>
        <dbReference type="SAM" id="MobiDB-lite"/>
    </source>
</evidence>
<dbReference type="AlphaFoldDB" id="A0A8H3INK9"/>
<proteinExistence type="predicted"/>
<accession>A0A8H3INK9</accession>
<dbReference type="Proteomes" id="UP000664203">
    <property type="component" value="Unassembled WGS sequence"/>
</dbReference>
<evidence type="ECO:0000313" key="2">
    <source>
        <dbReference type="EMBL" id="CAF9925688.1"/>
    </source>
</evidence>
<sequence length="180" mass="19627">MEHETIRKPRRATILAFSMHSKDFLDLTILRSTWLPPVPQASNFHIPHYRNAGGVALSSNSAISSVAAWKRAVDDGARLVRAAVVDGVTVGDVGDAFRESDVKGKEDKAGGDGLEGGYAWRVALPGGKDGRERNRGLSTRRGSLDPREMKTESGRYSLHTGLRSARFEGMFSIRFTRSAG</sequence>
<organism evidence="2 3">
    <name type="scientific">Alectoria fallacina</name>
    <dbReference type="NCBI Taxonomy" id="1903189"/>
    <lineage>
        <taxon>Eukaryota</taxon>
        <taxon>Fungi</taxon>
        <taxon>Dikarya</taxon>
        <taxon>Ascomycota</taxon>
        <taxon>Pezizomycotina</taxon>
        <taxon>Lecanoromycetes</taxon>
        <taxon>OSLEUM clade</taxon>
        <taxon>Lecanoromycetidae</taxon>
        <taxon>Lecanorales</taxon>
        <taxon>Lecanorineae</taxon>
        <taxon>Parmeliaceae</taxon>
        <taxon>Alectoria</taxon>
    </lineage>
</organism>
<evidence type="ECO:0000313" key="3">
    <source>
        <dbReference type="Proteomes" id="UP000664203"/>
    </source>
</evidence>
<comment type="caution">
    <text evidence="2">The sequence shown here is derived from an EMBL/GenBank/DDBJ whole genome shotgun (WGS) entry which is preliminary data.</text>
</comment>
<protein>
    <submittedName>
        <fullName evidence="2">Uncharacterized protein</fullName>
    </submittedName>
</protein>
<name>A0A8H3INK9_9LECA</name>